<name>A0ABS2AR37_9ACTN</name>
<evidence type="ECO:0000256" key="1">
    <source>
        <dbReference type="SAM" id="Phobius"/>
    </source>
</evidence>
<dbReference type="SUPFAM" id="SSF55073">
    <property type="entry name" value="Nucleotide cyclase"/>
    <property type="match status" value="1"/>
</dbReference>
<feature type="domain" description="GGDEF" evidence="2">
    <location>
        <begin position="182"/>
        <end position="315"/>
    </location>
</feature>
<evidence type="ECO:0000313" key="4">
    <source>
        <dbReference type="Proteomes" id="UP000632138"/>
    </source>
</evidence>
<dbReference type="Proteomes" id="UP000632138">
    <property type="component" value="Unassembled WGS sequence"/>
</dbReference>
<dbReference type="PANTHER" id="PTHR46663:SF4">
    <property type="entry name" value="DIGUANYLATE CYCLASE DGCT-RELATED"/>
    <property type="match status" value="1"/>
</dbReference>
<dbReference type="InterPro" id="IPR000160">
    <property type="entry name" value="GGDEF_dom"/>
</dbReference>
<dbReference type="InterPro" id="IPR052163">
    <property type="entry name" value="DGC-Regulatory_Protein"/>
</dbReference>
<dbReference type="SMART" id="SM00267">
    <property type="entry name" value="GGDEF"/>
    <property type="match status" value="1"/>
</dbReference>
<sequence>MPRAASLFVVGGLAVAAAWSGLHQTWIGFLPAAVILVVMLVVVRMRHGRDADLRALRRAVAREQVLSELGAALITTTDREEVRRLAVRAAETLLADLPGVRATVTGLDADGFHVTSDGELPAEVLPALRALHTQAVLALTGVALNGELTDRALRDPLTGLGNRAMLRERLSGAIARARRSGRPVGALLLDLNGFKQVNDLHGHDVGDQLLRTVAERLRECVREEDTVSRLGGDEFVVLTEDLSSARDALVVAERIVASLGEVIVVGQKRLRTPASVGVALSHSGLDGPDDLLRLADGAMHEAKRRGGGGLHLHGVPEIAPVG</sequence>
<reference evidence="3 4" key="1">
    <citation type="submission" date="2021-01" db="EMBL/GenBank/DDBJ databases">
        <title>Actinoplanes sp. nov. LDG1-06 isolated from lichen.</title>
        <authorList>
            <person name="Saeng-In P."/>
            <person name="Phongsopitanun W."/>
            <person name="Kanchanasin P."/>
            <person name="Yuki M."/>
            <person name="Kudo T."/>
            <person name="Ohkuma M."/>
            <person name="Tanasupawat S."/>
        </authorList>
    </citation>
    <scope>NUCLEOTIDE SEQUENCE [LARGE SCALE GENOMIC DNA]</scope>
    <source>
        <strain evidence="3 4">LDG1-06</strain>
    </source>
</reference>
<keyword evidence="1" id="KW-1133">Transmembrane helix</keyword>
<proteinExistence type="predicted"/>
<dbReference type="InterPro" id="IPR029787">
    <property type="entry name" value="Nucleotide_cyclase"/>
</dbReference>
<dbReference type="NCBIfam" id="TIGR00254">
    <property type="entry name" value="GGDEF"/>
    <property type="match status" value="1"/>
</dbReference>
<comment type="caution">
    <text evidence="3">The sequence shown here is derived from an EMBL/GenBank/DDBJ whole genome shotgun (WGS) entry which is preliminary data.</text>
</comment>
<dbReference type="InterPro" id="IPR043128">
    <property type="entry name" value="Rev_trsase/Diguanyl_cyclase"/>
</dbReference>
<evidence type="ECO:0000313" key="3">
    <source>
        <dbReference type="EMBL" id="MBM2622337.1"/>
    </source>
</evidence>
<feature type="transmembrane region" description="Helical" evidence="1">
    <location>
        <begin position="26"/>
        <end position="45"/>
    </location>
</feature>
<keyword evidence="1" id="KW-0812">Transmembrane</keyword>
<protein>
    <submittedName>
        <fullName evidence="3">GGDEF domain-containing protein</fullName>
    </submittedName>
</protein>
<dbReference type="EMBL" id="JAENHP010000025">
    <property type="protein sequence ID" value="MBM2622337.1"/>
    <property type="molecule type" value="Genomic_DNA"/>
</dbReference>
<dbReference type="Gene3D" id="3.30.70.270">
    <property type="match status" value="1"/>
</dbReference>
<dbReference type="PROSITE" id="PS50887">
    <property type="entry name" value="GGDEF"/>
    <property type="match status" value="1"/>
</dbReference>
<gene>
    <name evidence="3" type="ORF">JIG36_43230</name>
</gene>
<dbReference type="RefSeq" id="WP_203382694.1">
    <property type="nucleotide sequence ID" value="NZ_JAENHP010000025.1"/>
</dbReference>
<dbReference type="CDD" id="cd01949">
    <property type="entry name" value="GGDEF"/>
    <property type="match status" value="1"/>
</dbReference>
<keyword evidence="4" id="KW-1185">Reference proteome</keyword>
<accession>A0ABS2AR37</accession>
<organism evidence="3 4">
    <name type="scientific">Paractinoplanes ovalisporus</name>
    <dbReference type="NCBI Taxonomy" id="2810368"/>
    <lineage>
        <taxon>Bacteria</taxon>
        <taxon>Bacillati</taxon>
        <taxon>Actinomycetota</taxon>
        <taxon>Actinomycetes</taxon>
        <taxon>Micromonosporales</taxon>
        <taxon>Micromonosporaceae</taxon>
        <taxon>Paractinoplanes</taxon>
    </lineage>
</organism>
<dbReference type="PANTHER" id="PTHR46663">
    <property type="entry name" value="DIGUANYLATE CYCLASE DGCT-RELATED"/>
    <property type="match status" value="1"/>
</dbReference>
<keyword evidence="1" id="KW-0472">Membrane</keyword>
<dbReference type="Pfam" id="PF00990">
    <property type="entry name" value="GGDEF"/>
    <property type="match status" value="1"/>
</dbReference>
<evidence type="ECO:0000259" key="2">
    <source>
        <dbReference type="PROSITE" id="PS50887"/>
    </source>
</evidence>